<sequence>MYNPIIYCWMNARKKKAVKILQRLFCTKSKVSLKSGAEFLGNIRYGSSNSQINSWSLGTICYSLRASEIVFWKKYLSVFVHLQFKFYKNVGVARYELYFPHLNKTFLRIEYRHTNSTPRQHVSSRRLTICNVLQIMHTSANCLLIEYAAYRKFRHGFKQFFAWLPFVHVSPGALTRREVMTSKRRSYSGSPDHNRIIRNVEC</sequence>
<gene>
    <name evidence="1" type="ORF">NQ317_013180</name>
</gene>
<comment type="caution">
    <text evidence="1">The sequence shown here is derived from an EMBL/GenBank/DDBJ whole genome shotgun (WGS) entry which is preliminary data.</text>
</comment>
<accession>A0ABQ9J731</accession>
<name>A0ABQ9J731_9CUCU</name>
<protein>
    <submittedName>
        <fullName evidence="1">Uncharacterized protein</fullName>
    </submittedName>
</protein>
<proteinExistence type="predicted"/>
<evidence type="ECO:0000313" key="1">
    <source>
        <dbReference type="EMBL" id="KAJ8973785.1"/>
    </source>
</evidence>
<keyword evidence="2" id="KW-1185">Reference proteome</keyword>
<evidence type="ECO:0000313" key="2">
    <source>
        <dbReference type="Proteomes" id="UP001162164"/>
    </source>
</evidence>
<dbReference type="Proteomes" id="UP001162164">
    <property type="component" value="Unassembled WGS sequence"/>
</dbReference>
<organism evidence="1 2">
    <name type="scientific">Molorchus minor</name>
    <dbReference type="NCBI Taxonomy" id="1323400"/>
    <lineage>
        <taxon>Eukaryota</taxon>
        <taxon>Metazoa</taxon>
        <taxon>Ecdysozoa</taxon>
        <taxon>Arthropoda</taxon>
        <taxon>Hexapoda</taxon>
        <taxon>Insecta</taxon>
        <taxon>Pterygota</taxon>
        <taxon>Neoptera</taxon>
        <taxon>Endopterygota</taxon>
        <taxon>Coleoptera</taxon>
        <taxon>Polyphaga</taxon>
        <taxon>Cucujiformia</taxon>
        <taxon>Chrysomeloidea</taxon>
        <taxon>Cerambycidae</taxon>
        <taxon>Lamiinae</taxon>
        <taxon>Monochamini</taxon>
        <taxon>Molorchus</taxon>
    </lineage>
</organism>
<dbReference type="EMBL" id="JAPWTJ010001113">
    <property type="protein sequence ID" value="KAJ8973785.1"/>
    <property type="molecule type" value="Genomic_DNA"/>
</dbReference>
<reference evidence="1" key="1">
    <citation type="journal article" date="2023" name="Insect Mol. Biol.">
        <title>Genome sequencing provides insights into the evolution of gene families encoding plant cell wall-degrading enzymes in longhorned beetles.</title>
        <authorList>
            <person name="Shin N.R."/>
            <person name="Okamura Y."/>
            <person name="Kirsch R."/>
            <person name="Pauchet Y."/>
        </authorList>
    </citation>
    <scope>NUCLEOTIDE SEQUENCE</scope>
    <source>
        <strain evidence="1">MMC_N1</strain>
    </source>
</reference>